<keyword evidence="2 7" id="KW-0547">Nucleotide-binding</keyword>
<evidence type="ECO:0000259" key="8">
    <source>
        <dbReference type="SMART" id="SM00382"/>
    </source>
</evidence>
<sequence length="248" mass="27908">LELNAHEKTIMSGCFVAPAGIRTRFDQIGGLGATKELIDDLIRLPLRHPQFFQHGILRQNTTGMLLFGPPGTGKTMLARAVAAESGAAFLNVQMSRITNMYVGESEKLVKAIFTLARKLQPCVIFIDEMDALLRARSSHNHGYETKIINEFMQEWDGIASGQHQQLIVIGATNRPFDLDDAVLRRLPRRVMVSLPTLQERHSIVRVLLTEDRIELIHWIAERTQDWSGSDLKNLCLAAALHSLKEHLR</sequence>
<dbReference type="InterPro" id="IPR051701">
    <property type="entry name" value="Mito_OM_Translocase_MSP1"/>
</dbReference>
<evidence type="ECO:0000256" key="7">
    <source>
        <dbReference type="RuleBase" id="RU003651"/>
    </source>
</evidence>
<organism evidence="9 10">
    <name type="scientific">Caulochytrium protostelioides</name>
    <dbReference type="NCBI Taxonomy" id="1555241"/>
    <lineage>
        <taxon>Eukaryota</taxon>
        <taxon>Fungi</taxon>
        <taxon>Fungi incertae sedis</taxon>
        <taxon>Chytridiomycota</taxon>
        <taxon>Chytridiomycota incertae sedis</taxon>
        <taxon>Chytridiomycetes</taxon>
        <taxon>Caulochytriales</taxon>
        <taxon>Caulochytriaceae</taxon>
        <taxon>Caulochytrium</taxon>
    </lineage>
</organism>
<accession>A0A4P9X2H0</accession>
<evidence type="ECO:0000256" key="2">
    <source>
        <dbReference type="ARBA" id="ARBA00022741"/>
    </source>
</evidence>
<evidence type="ECO:0000256" key="4">
    <source>
        <dbReference type="ARBA" id="ARBA00022840"/>
    </source>
</evidence>
<dbReference type="SMART" id="SM00382">
    <property type="entry name" value="AAA"/>
    <property type="match status" value="1"/>
</dbReference>
<dbReference type="EMBL" id="ML014371">
    <property type="protein sequence ID" value="RKO98740.1"/>
    <property type="molecule type" value="Genomic_DNA"/>
</dbReference>
<feature type="non-terminal residue" evidence="9">
    <location>
        <position position="248"/>
    </location>
</feature>
<dbReference type="PANTHER" id="PTHR45644">
    <property type="entry name" value="AAA ATPASE, PUTATIVE (AFU_ORTHOLOGUE AFUA_2G12920)-RELATED-RELATED"/>
    <property type="match status" value="1"/>
</dbReference>
<evidence type="ECO:0000256" key="1">
    <source>
        <dbReference type="ARBA" id="ARBA00004572"/>
    </source>
</evidence>
<feature type="non-terminal residue" evidence="9">
    <location>
        <position position="1"/>
    </location>
</feature>
<protein>
    <recommendedName>
        <fullName evidence="8">AAA+ ATPase domain-containing protein</fullName>
    </recommendedName>
</protein>
<dbReference type="InterPro" id="IPR041569">
    <property type="entry name" value="AAA_lid_3"/>
</dbReference>
<dbReference type="Proteomes" id="UP000274922">
    <property type="component" value="Unassembled WGS sequence"/>
</dbReference>
<dbReference type="STRING" id="1555241.A0A4P9X2H0"/>
<dbReference type="PROSITE" id="PS00674">
    <property type="entry name" value="AAA"/>
    <property type="match status" value="1"/>
</dbReference>
<dbReference type="InterPro" id="IPR003593">
    <property type="entry name" value="AAA+_ATPase"/>
</dbReference>
<dbReference type="GO" id="GO:0005524">
    <property type="term" value="F:ATP binding"/>
    <property type="evidence" value="ECO:0007669"/>
    <property type="project" value="UniProtKB-KW"/>
</dbReference>
<keyword evidence="6" id="KW-0496">Mitochondrion</keyword>
<keyword evidence="10" id="KW-1185">Reference proteome</keyword>
<dbReference type="GO" id="GO:0005741">
    <property type="term" value="C:mitochondrial outer membrane"/>
    <property type="evidence" value="ECO:0007669"/>
    <property type="project" value="UniProtKB-SubCell"/>
</dbReference>
<dbReference type="Pfam" id="PF00004">
    <property type="entry name" value="AAA"/>
    <property type="match status" value="1"/>
</dbReference>
<evidence type="ECO:0000256" key="3">
    <source>
        <dbReference type="ARBA" id="ARBA00022787"/>
    </source>
</evidence>
<keyword evidence="3" id="KW-1000">Mitochondrion outer membrane</keyword>
<dbReference type="GO" id="GO:0016887">
    <property type="term" value="F:ATP hydrolysis activity"/>
    <property type="evidence" value="ECO:0007669"/>
    <property type="project" value="InterPro"/>
</dbReference>
<dbReference type="Gene3D" id="3.40.50.300">
    <property type="entry name" value="P-loop containing nucleotide triphosphate hydrolases"/>
    <property type="match status" value="1"/>
</dbReference>
<keyword evidence="5" id="KW-0175">Coiled coil</keyword>
<keyword evidence="3" id="KW-0472">Membrane</keyword>
<dbReference type="SUPFAM" id="SSF52540">
    <property type="entry name" value="P-loop containing nucleoside triphosphate hydrolases"/>
    <property type="match status" value="1"/>
</dbReference>
<dbReference type="Gene3D" id="1.10.8.60">
    <property type="match status" value="1"/>
</dbReference>
<evidence type="ECO:0000313" key="9">
    <source>
        <dbReference type="EMBL" id="RKO98740.1"/>
    </source>
</evidence>
<dbReference type="InterPro" id="IPR003959">
    <property type="entry name" value="ATPase_AAA_core"/>
</dbReference>
<dbReference type="FunFam" id="3.40.50.300:FF:001025">
    <property type="entry name" value="ATPase family, AAA domain-containing 2B"/>
    <property type="match status" value="1"/>
</dbReference>
<dbReference type="PANTHER" id="PTHR45644:SF56">
    <property type="entry name" value="AAA ATPASE, PUTATIVE (AFU_ORTHOLOGUE AFUA_2G12920)-RELATED"/>
    <property type="match status" value="1"/>
</dbReference>
<dbReference type="AlphaFoldDB" id="A0A4P9X2H0"/>
<evidence type="ECO:0000256" key="6">
    <source>
        <dbReference type="ARBA" id="ARBA00023128"/>
    </source>
</evidence>
<evidence type="ECO:0000313" key="10">
    <source>
        <dbReference type="Proteomes" id="UP000274922"/>
    </source>
</evidence>
<comment type="similarity">
    <text evidence="7">Belongs to the AAA ATPase family.</text>
</comment>
<dbReference type="InterPro" id="IPR003960">
    <property type="entry name" value="ATPase_AAA_CS"/>
</dbReference>
<keyword evidence="4 7" id="KW-0067">ATP-binding</keyword>
<comment type="subcellular location">
    <subcellularLocation>
        <location evidence="1">Mitochondrion outer membrane</location>
        <topology evidence="1">Single-pass membrane protein</topology>
    </subcellularLocation>
</comment>
<evidence type="ECO:0000256" key="5">
    <source>
        <dbReference type="ARBA" id="ARBA00023054"/>
    </source>
</evidence>
<proteinExistence type="inferred from homology"/>
<feature type="domain" description="AAA+ ATPase" evidence="8">
    <location>
        <begin position="60"/>
        <end position="196"/>
    </location>
</feature>
<dbReference type="Pfam" id="PF17862">
    <property type="entry name" value="AAA_lid_3"/>
    <property type="match status" value="1"/>
</dbReference>
<name>A0A4P9X2H0_9FUNG</name>
<dbReference type="OrthoDB" id="39734at2759"/>
<gene>
    <name evidence="9" type="ORF">CXG81DRAFT_4072</name>
</gene>
<dbReference type="InterPro" id="IPR027417">
    <property type="entry name" value="P-loop_NTPase"/>
</dbReference>
<reference evidence="10" key="1">
    <citation type="journal article" date="2018" name="Nat. Microbiol.">
        <title>Leveraging single-cell genomics to expand the fungal tree of life.</title>
        <authorList>
            <person name="Ahrendt S.R."/>
            <person name="Quandt C.A."/>
            <person name="Ciobanu D."/>
            <person name="Clum A."/>
            <person name="Salamov A."/>
            <person name="Andreopoulos B."/>
            <person name="Cheng J.F."/>
            <person name="Woyke T."/>
            <person name="Pelin A."/>
            <person name="Henrissat B."/>
            <person name="Reynolds N.K."/>
            <person name="Benny G.L."/>
            <person name="Smith M.E."/>
            <person name="James T.Y."/>
            <person name="Grigoriev I.V."/>
        </authorList>
    </citation>
    <scope>NUCLEOTIDE SEQUENCE [LARGE SCALE GENOMIC DNA]</scope>
    <source>
        <strain evidence="10">ATCC 52028</strain>
    </source>
</reference>